<dbReference type="Proteomes" id="UP000027600">
    <property type="component" value="Chromosome I"/>
</dbReference>
<feature type="binding site" evidence="6">
    <location>
        <position position="12"/>
    </location>
    <ligand>
        <name>diphosphate</name>
        <dbReference type="ChEBI" id="CHEBI:33019"/>
    </ligand>
</feature>
<comment type="subcellular location">
    <subcellularLocation>
        <location evidence="6">Cytoplasm</location>
    </subcellularLocation>
</comment>
<dbReference type="Pfam" id="PF00365">
    <property type="entry name" value="PFK"/>
    <property type="match status" value="1"/>
</dbReference>
<evidence type="ECO:0000256" key="2">
    <source>
        <dbReference type="ARBA" id="ARBA00022679"/>
    </source>
</evidence>
<feature type="binding site" evidence="6">
    <location>
        <begin position="188"/>
        <end position="190"/>
    </location>
    <ligand>
        <name>substrate</name>
    </ligand>
</feature>
<comment type="function">
    <text evidence="6">Catalyzes the phosphorylation of D-fructose 6-phosphate, the first committing step of glycolysis. Uses inorganic phosphate (PPi) as phosphoryl donor instead of ATP like common ATP-dependent phosphofructokinases (ATP-PFKs), which renders the reaction reversible, and can thus function both in glycolysis and gluconeogenesis. Consistently, PPi-PFK can replace the enzymes of both the forward (ATP-PFK) and reverse (fructose-bisphosphatase (FBPase)) reactions.</text>
</comment>
<dbReference type="EMBL" id="HF545616">
    <property type="protein sequence ID" value="CCO04151.1"/>
    <property type="molecule type" value="Genomic_DNA"/>
</dbReference>
<protein>
    <recommendedName>
        <fullName evidence="6">Pyrophosphate--fructose 6-phosphate 1-phosphotransferase</fullName>
        <ecNumber evidence="6">2.7.1.90</ecNumber>
    </recommendedName>
    <alternativeName>
        <fullName evidence="6">6-phosphofructokinase, pyrophosphate dependent</fullName>
    </alternativeName>
    <alternativeName>
        <fullName evidence="6">PPi-dependent phosphofructokinase</fullName>
        <shortName evidence="6">PPi-PFK</shortName>
    </alternativeName>
    <alternativeName>
        <fullName evidence="6">Pyrophosphate-dependent 6-phosphofructose-1-kinase</fullName>
    </alternativeName>
</protein>
<keyword evidence="6" id="KW-0963">Cytoplasm</keyword>
<evidence type="ECO:0000256" key="5">
    <source>
        <dbReference type="ARBA" id="ARBA00022842"/>
    </source>
</evidence>
<dbReference type="Gene3D" id="3.40.50.460">
    <property type="entry name" value="Phosphofructokinase domain"/>
    <property type="match status" value="1"/>
</dbReference>
<dbReference type="InterPro" id="IPR022953">
    <property type="entry name" value="ATP_PFK"/>
</dbReference>
<gene>
    <name evidence="8" type="primary">pfkA3</name>
    <name evidence="6" type="synonym">pfp</name>
    <name evidence="8" type="ORF">RBI_I00423</name>
</gene>
<keyword evidence="2 6" id="KW-0808">Transferase</keyword>
<evidence type="ECO:0000256" key="3">
    <source>
        <dbReference type="ARBA" id="ARBA00022723"/>
    </source>
</evidence>
<keyword evidence="6" id="KW-0324">Glycolysis</keyword>
<dbReference type="InterPro" id="IPR011404">
    <property type="entry name" value="PPi-PFK"/>
</dbReference>
<feature type="site" description="Important for catalytic activity and substrate specificity; stabilizes the transition state when the phosphoryl donor is PPi; prevents ATP from binding by mimicking the alpha-phosphate group of ATP" evidence="6">
    <location>
        <position position="115"/>
    </location>
</feature>
<keyword evidence="4 6" id="KW-0418">Kinase</keyword>
<keyword evidence="5 6" id="KW-0460">Magnesium</keyword>
<dbReference type="EC" id="2.7.1.90" evidence="6"/>
<feature type="site" description="Important for catalytic activity; stabilizes the transition state when the phosphoryl donor is PPi" evidence="6">
    <location>
        <position position="141"/>
    </location>
</feature>
<comment type="cofactor">
    <cofactor evidence="1 6">
        <name>Mg(2+)</name>
        <dbReference type="ChEBI" id="CHEBI:18420"/>
    </cofactor>
</comment>
<comment type="pathway">
    <text evidence="6">Carbohydrate degradation; glycolysis; D-glyceraldehyde 3-phosphate and glycerone phosphate from D-glucose: step 3/4.</text>
</comment>
<reference evidence="8 9" key="1">
    <citation type="journal article" date="2014" name="Int. J. Syst. Evol. Microbiol.">
        <title>Complete genome of a new Firmicutes species belonging to the dominant human colonic microbiota ('Ruminococcus bicirculans') reveals two chromosomes and a selective capacity to utilize plant glucans.</title>
        <authorList>
            <consortium name="NISC Comparative Sequencing Program"/>
            <person name="Wegmann U."/>
            <person name="Louis P."/>
            <person name="Goesmann A."/>
            <person name="Henrissat B."/>
            <person name="Duncan S.H."/>
            <person name="Flint H.J."/>
        </authorList>
    </citation>
    <scope>NUCLEOTIDE SEQUENCE [LARGE SCALE GENOMIC DNA]</scope>
    <source>
        <strain evidence="8 9">80/3</strain>
    </source>
</reference>
<feature type="binding site" evidence="6">
    <location>
        <begin position="142"/>
        <end position="144"/>
    </location>
    <ligand>
        <name>substrate</name>
    </ligand>
</feature>
<dbReference type="InterPro" id="IPR000023">
    <property type="entry name" value="Phosphofructokinase_dom"/>
</dbReference>
<dbReference type="Gene3D" id="3.40.50.450">
    <property type="match status" value="1"/>
</dbReference>
<comment type="caution">
    <text evidence="6">Lacks conserved residue(s) required for the propagation of feature annotation.</text>
</comment>
<evidence type="ECO:0000313" key="8">
    <source>
        <dbReference type="EMBL" id="CCO04151.1"/>
    </source>
</evidence>
<dbReference type="NCBIfam" id="NF010675">
    <property type="entry name" value="PRK14072.1"/>
    <property type="match status" value="1"/>
</dbReference>
<dbReference type="InterPro" id="IPR035966">
    <property type="entry name" value="PKF_sf"/>
</dbReference>
<comment type="similarity">
    <text evidence="6">Belongs to the phosphofructokinase type A (PFKA) family. PPi-dependent PFK group II subfamily. Clade 'B2' sub-subfamily.</text>
</comment>
<comment type="activity regulation">
    <text evidence="6">Non-allosteric.</text>
</comment>
<proteinExistence type="inferred from homology"/>
<feature type="domain" description="Phosphofructokinase" evidence="7">
    <location>
        <begin position="4"/>
        <end position="299"/>
    </location>
</feature>
<evidence type="ECO:0000256" key="1">
    <source>
        <dbReference type="ARBA" id="ARBA00001946"/>
    </source>
</evidence>
<dbReference type="PIRSF" id="PIRSF036483">
    <property type="entry name" value="PFK_XF0274"/>
    <property type="match status" value="1"/>
</dbReference>
<accession>A0ABP1WIH7</accession>
<evidence type="ECO:0000313" key="9">
    <source>
        <dbReference type="Proteomes" id="UP000027600"/>
    </source>
</evidence>
<comment type="catalytic activity">
    <reaction evidence="6">
        <text>beta-D-fructose 6-phosphate + diphosphate = beta-D-fructose 1,6-bisphosphate + phosphate + H(+)</text>
        <dbReference type="Rhea" id="RHEA:13613"/>
        <dbReference type="ChEBI" id="CHEBI:15378"/>
        <dbReference type="ChEBI" id="CHEBI:32966"/>
        <dbReference type="ChEBI" id="CHEBI:33019"/>
        <dbReference type="ChEBI" id="CHEBI:43474"/>
        <dbReference type="ChEBI" id="CHEBI:57634"/>
        <dbReference type="EC" id="2.7.1.90"/>
    </reaction>
</comment>
<feature type="binding site" evidence="6">
    <location>
        <position position="245"/>
    </location>
    <ligand>
        <name>substrate</name>
    </ligand>
</feature>
<name>A0ABP1WIH7_9FIRM</name>
<keyword evidence="9" id="KW-1185">Reference proteome</keyword>
<feature type="active site" description="Proton acceptor" evidence="6">
    <location>
        <position position="144"/>
    </location>
</feature>
<dbReference type="PRINTS" id="PR00476">
    <property type="entry name" value="PHFRCTKINASE"/>
</dbReference>
<comment type="subunit">
    <text evidence="6">Homodimer.</text>
</comment>
<dbReference type="HAMAP" id="MF_01978">
    <property type="entry name" value="Phosphofructokinase_II_B2"/>
    <property type="match status" value="1"/>
</dbReference>
<feature type="binding site" evidence="6">
    <location>
        <position position="114"/>
    </location>
    <ligand>
        <name>Mg(2+)</name>
        <dbReference type="ChEBI" id="CHEBI:18420"/>
        <note>catalytic</note>
    </ligand>
</feature>
<sequence length="401" mass="44014">MIMNIAVAQSGGPTCAINASLVGVFKQAVKTPQIDAVFGSLNGIEGIINDQLIDLKLVIKTNEDMELLRQTPSTVLGSCRYKLPDVEEGGETYERILNCLEKHRIEAFFYIGGNDSMDTVAKLSDYLAARNSKIRVIGIPKTIDNDLPVTDHTPGFGSAAKYVAATVQEIIRDSSVYSIESVTIVEIMGRHAGWLTASTCVLRANDEIAPHLIYLPENNFTAEKFLEDIRNQMAKHKAVIIAVSEGVKLKGEENKPRVVDNFGHEYLSGIGKTLEQLVKENIGCKVRSIELNVMQRCSSHICSKTDIDEAEEIGSAGVKAALAGKTGKMMIFKRISDVPYVVTVDSVDAHDAANKEKFFPAQWLSEDGNDVNPEAVRYFLPLIQGEVKIAMKNGMPVHFKL</sequence>
<keyword evidence="3 6" id="KW-0479">Metal-binding</keyword>
<dbReference type="PANTHER" id="PTHR45770">
    <property type="entry name" value="ATP-DEPENDENT 6-PHOSPHOFRUCTOKINASE 1"/>
    <property type="match status" value="1"/>
</dbReference>
<evidence type="ECO:0000259" key="7">
    <source>
        <dbReference type="Pfam" id="PF00365"/>
    </source>
</evidence>
<organism evidence="8 9">
    <name type="scientific">Ruminococcus bicirculans</name>
    <name type="common">ex Wegman et al. 2014</name>
    <dbReference type="NCBI Taxonomy" id="1160721"/>
    <lineage>
        <taxon>Bacteria</taxon>
        <taxon>Bacillati</taxon>
        <taxon>Bacillota</taxon>
        <taxon>Clostridia</taxon>
        <taxon>Eubacteriales</taxon>
        <taxon>Oscillospiraceae</taxon>
        <taxon>Ruminococcus</taxon>
    </lineage>
</organism>
<evidence type="ECO:0000256" key="4">
    <source>
        <dbReference type="ARBA" id="ARBA00022777"/>
    </source>
</evidence>
<dbReference type="SUPFAM" id="SSF53784">
    <property type="entry name" value="Phosphofructokinase"/>
    <property type="match status" value="1"/>
</dbReference>
<dbReference type="InterPro" id="IPR050929">
    <property type="entry name" value="PFKA"/>
</dbReference>
<evidence type="ECO:0000256" key="6">
    <source>
        <dbReference type="HAMAP-Rule" id="MF_01978"/>
    </source>
</evidence>